<dbReference type="SUPFAM" id="SSF116922">
    <property type="entry name" value="YugE-like"/>
    <property type="match status" value="1"/>
</dbReference>
<gene>
    <name evidence="1" type="ORF">MHY01S_18120</name>
</gene>
<sequence>MDNLTAQVQTYLQIYDPLGMGELAPLEELYGPVVSEIVEKLRTVQSSEEAALAIHRVLYLTYGNQAGPVRNYAELGRDLFKLVRQGA</sequence>
<dbReference type="InterPro" id="IPR023162">
    <property type="entry name" value="Apc36109-like_dom_sf"/>
</dbReference>
<evidence type="ECO:0000313" key="2">
    <source>
        <dbReference type="Proteomes" id="UP000321197"/>
    </source>
</evidence>
<dbReference type="EMBL" id="BJXL01000055">
    <property type="protein sequence ID" value="GEM83646.1"/>
    <property type="molecule type" value="Genomic_DNA"/>
</dbReference>
<evidence type="ECO:0000313" key="1">
    <source>
        <dbReference type="EMBL" id="GEM83646.1"/>
    </source>
</evidence>
<protein>
    <recommendedName>
        <fullName evidence="3">DUF1871 domain-containing protein</fullName>
    </recommendedName>
</protein>
<dbReference type="Proteomes" id="UP000321197">
    <property type="component" value="Unassembled WGS sequence"/>
</dbReference>
<comment type="caution">
    <text evidence="1">The sequence shown here is derived from an EMBL/GenBank/DDBJ whole genome shotgun (WGS) entry which is preliminary data.</text>
</comment>
<reference evidence="1 2" key="1">
    <citation type="submission" date="2019-07" db="EMBL/GenBank/DDBJ databases">
        <title>Whole genome shotgun sequence of Meiothermus hypogaeus NBRC 106114.</title>
        <authorList>
            <person name="Hosoyama A."/>
            <person name="Uohara A."/>
            <person name="Ohji S."/>
            <person name="Ichikawa N."/>
        </authorList>
    </citation>
    <scope>NUCLEOTIDE SEQUENCE [LARGE SCALE GENOMIC DNA]</scope>
    <source>
        <strain evidence="1 2">NBRC 106114</strain>
    </source>
</reference>
<dbReference type="RefSeq" id="WP_119341081.1">
    <property type="nucleotide sequence ID" value="NZ_BJXL01000055.1"/>
</dbReference>
<name>A0A511R3Q9_9DEIN</name>
<dbReference type="OrthoDB" id="26699at2"/>
<evidence type="ECO:0008006" key="3">
    <source>
        <dbReference type="Google" id="ProtNLM"/>
    </source>
</evidence>
<organism evidence="1 2">
    <name type="scientific">Meiothermus hypogaeus NBRC 106114</name>
    <dbReference type="NCBI Taxonomy" id="1227553"/>
    <lineage>
        <taxon>Bacteria</taxon>
        <taxon>Thermotogati</taxon>
        <taxon>Deinococcota</taxon>
        <taxon>Deinococci</taxon>
        <taxon>Thermales</taxon>
        <taxon>Thermaceae</taxon>
        <taxon>Meiothermus</taxon>
    </lineage>
</organism>
<dbReference type="AlphaFoldDB" id="A0A511R3Q9"/>
<proteinExistence type="predicted"/>
<accession>A0A511R3Q9</accession>